<comment type="caution">
    <text evidence="3">The sequence shown here is derived from an EMBL/GenBank/DDBJ whole genome shotgun (WGS) entry which is preliminary data.</text>
</comment>
<dbReference type="AlphaFoldDB" id="A0A933GNL2"/>
<gene>
    <name evidence="3" type="ORF">HY730_06660</name>
</gene>
<dbReference type="GO" id="GO:0004180">
    <property type="term" value="F:carboxypeptidase activity"/>
    <property type="evidence" value="ECO:0007669"/>
    <property type="project" value="UniProtKB-KW"/>
</dbReference>
<dbReference type="SUPFAM" id="SSF48695">
    <property type="entry name" value="Multiheme cytochromes"/>
    <property type="match status" value="1"/>
</dbReference>
<dbReference type="Pfam" id="PF13435">
    <property type="entry name" value="Cytochrome_C554"/>
    <property type="match status" value="1"/>
</dbReference>
<dbReference type="Pfam" id="PF13620">
    <property type="entry name" value="CarboxypepD_reg"/>
    <property type="match status" value="1"/>
</dbReference>
<sequence length="844" mass="87860">MKRVVLFGFFTALIISQLLYGCGGGGGGGGDLAGAPAGDLLIRLNGSVNNDQPAPGGAPDRLMAPGAGYIVKAINAATGVPYPDAYSVTDIDGKFQLSFKIPKGADSAAILVATKDATVFRTFLPLGWTDVSGALINGDAIVAVTISQQSEDLVETLEQNLGLPAMSFGVQAGVGKPANECNWAARNIGFLLVAQTLEITGEVVDGGTTPTGPATITGKVTNTAGQGLAGAVVTAVGTNLSATTDANGNYTIADVTAPGPYYLDVVAPAGYLDGETRASIWLTIGATSSANDVMLSARPPSDATFVGVNVCKTCHNFVDDKYNQLMTSAHSTSIQPDLSRMVNTDKPNVWPALNAPGVLASGIIAKSPVDGTTDVAVYMCNTTAYGYSMQFIASSDAAAGDCASGSVVKVSGTYGGVGSKTNLGSFKQRFLAKLSDVPLAASWNYDLGKDKDYLIMPVQVTQSGDGSPKLGGYKQSEWTSRKRTFARACSNCHNTGLKIAWTDDANKYITSYDYIDENITCERCHGPGSKHQLAGGGKGKYIVNPRYLTANAESQVCGQCHAADAGKSKDPLNVFAFAWNAANANALGGGIYVPGVHDISDYINQPTTPVSAGGGFDAWPDGKHGVAHRQQYSEFVQSAHANNPYEKLACPTCHNAHTAIQSPSNFTVETDSAEYIFNSPKHKNNGLCLACHSTFGPFAGVTKDDVAAINIDAGSSVTKNGVPLSFDSTQVADAKAKIGEAVVQHMNETAGMGLYVVYDPDNEPGVGRCINCHMPKTGKSGGYTTGLDATGKTALIEADQGSHVFDIIPPQVSKALVSTAGGADTKIMPNSCGKCHERYRYSAD</sequence>
<organism evidence="3 4">
    <name type="scientific">Tectimicrobiota bacterium</name>
    <dbReference type="NCBI Taxonomy" id="2528274"/>
    <lineage>
        <taxon>Bacteria</taxon>
        <taxon>Pseudomonadati</taxon>
        <taxon>Nitrospinota/Tectimicrobiota group</taxon>
        <taxon>Candidatus Tectimicrobiota</taxon>
    </lineage>
</organism>
<evidence type="ECO:0000313" key="4">
    <source>
        <dbReference type="Proteomes" id="UP000772181"/>
    </source>
</evidence>
<evidence type="ECO:0000259" key="2">
    <source>
        <dbReference type="Pfam" id="PF13435"/>
    </source>
</evidence>
<reference evidence="3" key="1">
    <citation type="submission" date="2020-07" db="EMBL/GenBank/DDBJ databases">
        <title>Huge and variable diversity of episymbiotic CPR bacteria and DPANN archaea in groundwater ecosystems.</title>
        <authorList>
            <person name="He C.Y."/>
            <person name="Keren R."/>
            <person name="Whittaker M."/>
            <person name="Farag I.F."/>
            <person name="Doudna J."/>
            <person name="Cate J.H.D."/>
            <person name="Banfield J.F."/>
        </authorList>
    </citation>
    <scope>NUCLEOTIDE SEQUENCE</scope>
    <source>
        <strain evidence="3">NC_groundwater_1482_Ag_S-0.65um_47_24</strain>
    </source>
</reference>
<dbReference type="EMBL" id="JACQWF010000296">
    <property type="protein sequence ID" value="MBI4596044.1"/>
    <property type="molecule type" value="Genomic_DNA"/>
</dbReference>
<evidence type="ECO:0000313" key="3">
    <source>
        <dbReference type="EMBL" id="MBI4596044.1"/>
    </source>
</evidence>
<name>A0A933GNL2_UNCTE</name>
<proteinExistence type="predicted"/>
<dbReference type="PANTHER" id="PTHR35038:SF8">
    <property type="entry name" value="C-TYPE POLYHEME CYTOCHROME OMCC"/>
    <property type="match status" value="1"/>
</dbReference>
<keyword evidence="1" id="KW-0732">Signal</keyword>
<accession>A0A933GNL2</accession>
<dbReference type="SUPFAM" id="SSF49464">
    <property type="entry name" value="Carboxypeptidase regulatory domain-like"/>
    <property type="match status" value="1"/>
</dbReference>
<dbReference type="PANTHER" id="PTHR35038">
    <property type="entry name" value="DISSIMILATORY SULFITE REDUCTASE SIRA"/>
    <property type="match status" value="1"/>
</dbReference>
<keyword evidence="3" id="KW-0378">Hydrolase</keyword>
<dbReference type="PROSITE" id="PS51257">
    <property type="entry name" value="PROKAR_LIPOPROTEIN"/>
    <property type="match status" value="1"/>
</dbReference>
<dbReference type="Gene3D" id="1.10.1130.10">
    <property type="entry name" value="Flavocytochrome C3, Chain A"/>
    <property type="match status" value="1"/>
</dbReference>
<dbReference type="InterPro" id="IPR051829">
    <property type="entry name" value="Multiheme_Cytochr_ET"/>
</dbReference>
<dbReference type="Gene3D" id="2.60.40.1120">
    <property type="entry name" value="Carboxypeptidase-like, regulatory domain"/>
    <property type="match status" value="1"/>
</dbReference>
<dbReference type="InterPro" id="IPR023155">
    <property type="entry name" value="Cyt_c-552/4"/>
</dbReference>
<dbReference type="InterPro" id="IPR008969">
    <property type="entry name" value="CarboxyPept-like_regulatory"/>
</dbReference>
<keyword evidence="3" id="KW-0645">Protease</keyword>
<dbReference type="Proteomes" id="UP000772181">
    <property type="component" value="Unassembled WGS sequence"/>
</dbReference>
<protein>
    <submittedName>
        <fullName evidence="3">Carboxypeptidase regulatory-like domain-containing protein</fullName>
    </submittedName>
</protein>
<keyword evidence="3" id="KW-0121">Carboxypeptidase</keyword>
<feature type="domain" description="Cytochrome c-552/4" evidence="2">
    <location>
        <begin position="481"/>
        <end position="526"/>
    </location>
</feature>
<dbReference type="InterPro" id="IPR036280">
    <property type="entry name" value="Multihaem_cyt_sf"/>
</dbReference>
<evidence type="ECO:0000256" key="1">
    <source>
        <dbReference type="ARBA" id="ARBA00022729"/>
    </source>
</evidence>